<reference evidence="3" key="1">
    <citation type="submission" date="2016-10" db="EMBL/GenBank/DDBJ databases">
        <authorList>
            <person name="Varghese N."/>
            <person name="Submissions S."/>
        </authorList>
    </citation>
    <scope>NUCLEOTIDE SEQUENCE [LARGE SCALE GENOMIC DNA]</scope>
    <source>
        <strain evidence="3">CGMCC 1.10329</strain>
    </source>
</reference>
<dbReference type="Proteomes" id="UP000183769">
    <property type="component" value="Unassembled WGS sequence"/>
</dbReference>
<keyword evidence="1" id="KW-0472">Membrane</keyword>
<organism evidence="2 3">
    <name type="scientific">Halolamina pelagica</name>
    <dbReference type="NCBI Taxonomy" id="699431"/>
    <lineage>
        <taxon>Archaea</taxon>
        <taxon>Methanobacteriati</taxon>
        <taxon>Methanobacteriota</taxon>
        <taxon>Stenosarchaea group</taxon>
        <taxon>Halobacteria</taxon>
        <taxon>Halobacteriales</taxon>
        <taxon>Haloferacaceae</taxon>
    </lineage>
</organism>
<accession>A0A1I5Q9Y7</accession>
<protein>
    <submittedName>
        <fullName evidence="2">Uncharacterized protein</fullName>
    </submittedName>
</protein>
<gene>
    <name evidence="2" type="ORF">SAMN05216277_103328</name>
</gene>
<sequence length="56" mass="6107">MIGPFDGWFRSLLLGRVPSPVVFVDGGSPPISKRMVLYLLSLLLLAAVALGWVFHP</sequence>
<keyword evidence="3" id="KW-1185">Reference proteome</keyword>
<evidence type="ECO:0000256" key="1">
    <source>
        <dbReference type="SAM" id="Phobius"/>
    </source>
</evidence>
<dbReference type="EMBL" id="FOXI01000003">
    <property type="protein sequence ID" value="SFP43065.1"/>
    <property type="molecule type" value="Genomic_DNA"/>
</dbReference>
<evidence type="ECO:0000313" key="2">
    <source>
        <dbReference type="EMBL" id="SFP43065.1"/>
    </source>
</evidence>
<proteinExistence type="predicted"/>
<dbReference type="RefSeq" id="WP_166623210.1">
    <property type="nucleotide sequence ID" value="NZ_FOXI01000003.1"/>
</dbReference>
<dbReference type="AlphaFoldDB" id="A0A1I5Q9Y7"/>
<feature type="transmembrane region" description="Helical" evidence="1">
    <location>
        <begin position="36"/>
        <end position="54"/>
    </location>
</feature>
<keyword evidence="1" id="KW-1133">Transmembrane helix</keyword>
<keyword evidence="1" id="KW-0812">Transmembrane</keyword>
<evidence type="ECO:0000313" key="3">
    <source>
        <dbReference type="Proteomes" id="UP000183769"/>
    </source>
</evidence>
<name>A0A1I5Q9Y7_9EURY</name>